<proteinExistence type="predicted"/>
<organism evidence="1 2">
    <name type="scientific">Brunnivagina elsteri CCALA 953</name>
    <dbReference type="NCBI Taxonomy" id="987040"/>
    <lineage>
        <taxon>Bacteria</taxon>
        <taxon>Bacillati</taxon>
        <taxon>Cyanobacteriota</taxon>
        <taxon>Cyanophyceae</taxon>
        <taxon>Nostocales</taxon>
        <taxon>Calotrichaceae</taxon>
        <taxon>Brunnivagina</taxon>
    </lineage>
</organism>
<name>A0A2A2THX3_9CYAN</name>
<evidence type="ECO:0000313" key="1">
    <source>
        <dbReference type="EMBL" id="PAX53235.1"/>
    </source>
</evidence>
<dbReference type="AlphaFoldDB" id="A0A2A2THX3"/>
<dbReference type="EMBL" id="NTFS01000158">
    <property type="protein sequence ID" value="PAX53235.1"/>
    <property type="molecule type" value="Genomic_DNA"/>
</dbReference>
<comment type="caution">
    <text evidence="1">The sequence shown here is derived from an EMBL/GenBank/DDBJ whole genome shotgun (WGS) entry which is preliminary data.</text>
</comment>
<accession>A0A2A2THX3</accession>
<dbReference type="Proteomes" id="UP000218238">
    <property type="component" value="Unassembled WGS sequence"/>
</dbReference>
<sequence length="68" mass="7830">MNVLNRLYLLADDKKKIKPTIGKIIDIYDSNIEKLTFRISMLYARCIKQSPINTGGIIAEKIYQSQVK</sequence>
<protein>
    <submittedName>
        <fullName evidence="1">Uncharacterized protein</fullName>
    </submittedName>
</protein>
<reference evidence="1 2" key="1">
    <citation type="submission" date="2017-08" db="EMBL/GenBank/DDBJ databases">
        <title>Draft genome sequence of filamentous cyanobacterium Calothrix elsteri CCALA 953.</title>
        <authorList>
            <person name="Gagunashvili A.N."/>
            <person name="Elster J."/>
            <person name="Andresson O.S."/>
        </authorList>
    </citation>
    <scope>NUCLEOTIDE SEQUENCE [LARGE SCALE GENOMIC DNA]</scope>
    <source>
        <strain evidence="1 2">CCALA 953</strain>
    </source>
</reference>
<keyword evidence="2" id="KW-1185">Reference proteome</keyword>
<evidence type="ECO:0000313" key="2">
    <source>
        <dbReference type="Proteomes" id="UP000218238"/>
    </source>
</evidence>
<gene>
    <name evidence="1" type="ORF">CK510_15010</name>
</gene>